<dbReference type="PANTHER" id="PTHR47941">
    <property type="entry name" value="PENTATRICOPEPTIDE REPEAT-CONTAINING PROTEIN 3, MITOCHONDRIAL"/>
    <property type="match status" value="1"/>
</dbReference>
<feature type="region of interest" description="Disordered" evidence="3">
    <location>
        <begin position="1154"/>
        <end position="1193"/>
    </location>
</feature>
<gene>
    <name evidence="5" type="ORF">C1SCF055_LOCUS39775</name>
</gene>
<feature type="domain" description="DAAF9 N-terminal" evidence="4">
    <location>
        <begin position="23"/>
        <end position="196"/>
    </location>
</feature>
<dbReference type="Pfam" id="PF23281">
    <property type="entry name" value="DAAF9_N"/>
    <property type="match status" value="1"/>
</dbReference>
<feature type="repeat" description="PPR" evidence="2">
    <location>
        <begin position="1489"/>
        <end position="1524"/>
    </location>
</feature>
<name>A0A9P1DSX2_9DINO</name>
<feature type="compositionally biased region" description="Polar residues" evidence="3">
    <location>
        <begin position="1156"/>
        <end position="1173"/>
    </location>
</feature>
<feature type="repeat" description="PPR" evidence="2">
    <location>
        <begin position="1563"/>
        <end position="1597"/>
    </location>
</feature>
<feature type="repeat" description="PPR" evidence="2">
    <location>
        <begin position="1424"/>
        <end position="1458"/>
    </location>
</feature>
<protein>
    <submittedName>
        <fullName evidence="6">Pentatricopeptide repeat-containing protein GUN1, chloroplastic (Pentatricopeptide repeat-containing protein At2g31400) (Protein GENOMES UNCOUPLED 1)</fullName>
    </submittedName>
</protein>
<dbReference type="Pfam" id="PF13041">
    <property type="entry name" value="PPR_2"/>
    <property type="match status" value="1"/>
</dbReference>
<keyword evidence="1" id="KW-0677">Repeat</keyword>
<dbReference type="PROSITE" id="PS51375">
    <property type="entry name" value="PPR"/>
    <property type="match status" value="4"/>
</dbReference>
<feature type="repeat" description="PPR" evidence="2">
    <location>
        <begin position="1389"/>
        <end position="1423"/>
    </location>
</feature>
<reference evidence="5" key="1">
    <citation type="submission" date="2022-10" db="EMBL/GenBank/DDBJ databases">
        <authorList>
            <person name="Chen Y."/>
            <person name="Dougan E. K."/>
            <person name="Chan C."/>
            <person name="Rhodes N."/>
            <person name="Thang M."/>
        </authorList>
    </citation>
    <scope>NUCLEOTIDE SEQUENCE</scope>
</reference>
<evidence type="ECO:0000256" key="2">
    <source>
        <dbReference type="PROSITE-ProRule" id="PRU00708"/>
    </source>
</evidence>
<dbReference type="OrthoDB" id="448266at2759"/>
<reference evidence="6 7" key="2">
    <citation type="submission" date="2024-05" db="EMBL/GenBank/DDBJ databases">
        <authorList>
            <person name="Chen Y."/>
            <person name="Shah S."/>
            <person name="Dougan E. K."/>
            <person name="Thang M."/>
            <person name="Chan C."/>
        </authorList>
    </citation>
    <scope>NUCLEOTIDE SEQUENCE [LARGE SCALE GENOMIC DNA]</scope>
</reference>
<evidence type="ECO:0000256" key="3">
    <source>
        <dbReference type="SAM" id="MobiDB-lite"/>
    </source>
</evidence>
<evidence type="ECO:0000256" key="1">
    <source>
        <dbReference type="ARBA" id="ARBA00022737"/>
    </source>
</evidence>
<proteinExistence type="predicted"/>
<dbReference type="Proteomes" id="UP001152797">
    <property type="component" value="Unassembled WGS sequence"/>
</dbReference>
<dbReference type="InterPro" id="IPR056498">
    <property type="entry name" value="DAAF9_N"/>
</dbReference>
<sequence length="1854" mass="204167">LAAAAGLEEGGRRVFTGDPLVSLLMPVEGLDALLIAIGPDASFSRANEAVFNWLLLGLSGREAMSSVSGRYEVCLSERNLIFCKKADFQDLTLRSARWDATSLVASDDSDVDYYEDKKTLGGEDGWRIGTFIEMVKVGDCQKLGVFVGQNELSQDLKMTVEKWPVVQAFGYDEFGMGFMTLNRQLVNLEPKLAEIFSFWVHWDPPKVLGEADHAKAAKGLGISASQRDDSCAEDAVLFHDQHSREEALAAAPIVDYFIYGRLDDEVNCGISPCPRLLVGKQTQQYFTKSRVILISCHQAMPLLAHAKARLAKAQAKKKASQVPGSDDDQDDQDFRVSMKKTQVTTFEEALTNHDITRANRFHKQLQSAGPSAGYRLQSGTAGTMVGVARANSLSNAAPGYNPEFLIPYIQGDSVESMHIRLGLTVLWQTYRFFFQPLLQLDTGDMVPSLGYANTISLAMAGMAAASGMDLESMNRCLDLLPGNYTVYTVDQRWAAGIAAAMDTPGHIATALLSLFRPRHASRLFDGTATAPLLTARPTAHYLSAAPFFERLPQESIDSVMAMFEKVLYREVTTDQVAQVFACSVLQLVKPVNMSAHDAYHKARERAACLKLRCPQLGSEMANEPSESLNDYLNPAAAVSKELYETFNRDAASRAPLINWADLLQHSPVAALRVACQQLIPLLAYNSSSWFVITDLVLSMFPLIEGIRQLEPCMIYWRSIKAFAAKYKKNPRELALARVKGVDGAQVFSRNGIEPLIALSARIGAKVARPSWERVETSKKDLLVDEQLVESIVSECVEQLDENKRVLLKSIGTDEDEDDDYEAVDPMTGVAMTRTYGLMTPFDTKMKVWHGPERLEGMEYVPDIFDCGIDAFGAPVSTGSGLRFLRISCRLDDNSYVAYGDSTFGKTLLGETLPSFAFWHAQTEKARSLDIQNGLETALGLKLDWGRSVALGHRKDVRVYLDPPEQPPDPLDLGEEMEPIDVEIHCDLAVAVVTASSGGVVPVGLAAGTAWTYASGYVLLTLQRESLQSTAAASKGQLWVSMDLSGSTEHLELQKIAALSRGFFGRPWLKVAISVSPSTLSTWRNQLAPPVHVGVSTGSTVVASAPAPTAPAPTAPAPQTQKQLLVTGLPGCGAIDVAKALARLLHAPFFDLEDGTTTDSKMDQSQLLRLQQTQGEEDDEDDKDDKDDKEDEEDEEWLVLCDVLRDPLLLQAQLPELRVLSIMEPMIAYPWHSVRHPLLRRNAPPGAVVAVGRTGQKETQVLLRPLTSDLLSAVTASPHGIRAASGGDSISVNAVIGAFEKGHQWQMAMCATGLGQPDIFRCCALITACRRGMQWEGALHEFYRFSIHSLPHVPNTVAFSAAISACETCGQWLRAMHLFELMTDLAVRRDLICFSAMISACEKVAAWHLALHLFESMVQESLSPDVVMFNAVISSFEKSQQWQRALALLQEMPMKKVRPSQVSFNSIISAFEKGNQWQLALQVLHSMEADVFSFSAAISSCEKAGKWQLALHVFHESMPLARVHPNEFSFNSALSSCEKGSQWQISLEFLHMMAFTMPLCMPPDIFSFCAAISSCEKAGEWQRALQIFEEMPAAKVLPNQICFNALIGACEKGEVPPSPDSPVATRCFVVCGVLDLQRLRQRLTMFCKTPLAKDSPWKGLFCIEVKALVVDSSEDFWSTTDLTSDGTKFLVEKNLVFTEKGQGVPVRNIDKLNITPSYGLSEPLASKHGALFWFCDCRAAAATTAASAVAAEMAQCTLQEPKEEAFWAPETVPEELRRTLVKELRSQGPPEGYSFDGNRYINQEDYRSQKDHPLLVASRLSQLAEEQNSAEQHRRCRAREILAPGFEPCEMALQE</sequence>
<evidence type="ECO:0000313" key="5">
    <source>
        <dbReference type="EMBL" id="CAI4014914.1"/>
    </source>
</evidence>
<feature type="compositionally biased region" description="Acidic residues" evidence="3">
    <location>
        <begin position="1174"/>
        <end position="1193"/>
    </location>
</feature>
<feature type="non-terminal residue" evidence="5">
    <location>
        <position position="1854"/>
    </location>
</feature>
<comment type="caution">
    <text evidence="5">The sequence shown here is derived from an EMBL/GenBank/DDBJ whole genome shotgun (WGS) entry which is preliminary data.</text>
</comment>
<accession>A0A9P1DSX2</accession>
<dbReference type="InterPro" id="IPR002885">
    <property type="entry name" value="PPR_rpt"/>
</dbReference>
<dbReference type="EMBL" id="CAMXCT030006507">
    <property type="protein sequence ID" value="CAL4802226.1"/>
    <property type="molecule type" value="Genomic_DNA"/>
</dbReference>
<dbReference type="Gene3D" id="1.25.40.10">
    <property type="entry name" value="Tetratricopeptide repeat domain"/>
    <property type="match status" value="2"/>
</dbReference>
<dbReference type="EMBL" id="CAMXCT010006507">
    <property type="protein sequence ID" value="CAI4014914.1"/>
    <property type="molecule type" value="Genomic_DNA"/>
</dbReference>
<evidence type="ECO:0000313" key="6">
    <source>
        <dbReference type="EMBL" id="CAL4802226.1"/>
    </source>
</evidence>
<dbReference type="NCBIfam" id="TIGR00756">
    <property type="entry name" value="PPR"/>
    <property type="match status" value="2"/>
</dbReference>
<evidence type="ECO:0000313" key="7">
    <source>
        <dbReference type="Proteomes" id="UP001152797"/>
    </source>
</evidence>
<dbReference type="EMBL" id="CAMXCT020006507">
    <property type="protein sequence ID" value="CAL1168289.1"/>
    <property type="molecule type" value="Genomic_DNA"/>
</dbReference>
<evidence type="ECO:0000259" key="4">
    <source>
        <dbReference type="Pfam" id="PF23281"/>
    </source>
</evidence>
<feature type="non-terminal residue" evidence="5">
    <location>
        <position position="1"/>
    </location>
</feature>
<dbReference type="InterPro" id="IPR011990">
    <property type="entry name" value="TPR-like_helical_dom_sf"/>
</dbReference>
<organism evidence="5">
    <name type="scientific">Cladocopium goreaui</name>
    <dbReference type="NCBI Taxonomy" id="2562237"/>
    <lineage>
        <taxon>Eukaryota</taxon>
        <taxon>Sar</taxon>
        <taxon>Alveolata</taxon>
        <taxon>Dinophyceae</taxon>
        <taxon>Suessiales</taxon>
        <taxon>Symbiodiniaceae</taxon>
        <taxon>Cladocopium</taxon>
    </lineage>
</organism>
<dbReference type="Pfam" id="PF13812">
    <property type="entry name" value="PPR_3"/>
    <property type="match status" value="1"/>
</dbReference>
<keyword evidence="7" id="KW-1185">Reference proteome</keyword>